<dbReference type="Pfam" id="PF00067">
    <property type="entry name" value="p450"/>
    <property type="match status" value="1"/>
</dbReference>
<dbReference type="GO" id="GO:0020037">
    <property type="term" value="F:heme binding"/>
    <property type="evidence" value="ECO:0007669"/>
    <property type="project" value="InterPro"/>
</dbReference>
<keyword evidence="2 7" id="KW-0349">Heme</keyword>
<comment type="caution">
    <text evidence="10">The sequence shown here is derived from an EMBL/GenBank/DDBJ whole genome shotgun (WGS) entry which is preliminary data.</text>
</comment>
<dbReference type="PANTHER" id="PTHR24291">
    <property type="entry name" value="CYTOCHROME P450 FAMILY 4"/>
    <property type="match status" value="1"/>
</dbReference>
<evidence type="ECO:0000256" key="4">
    <source>
        <dbReference type="ARBA" id="ARBA00023002"/>
    </source>
</evidence>
<evidence type="ECO:0000256" key="6">
    <source>
        <dbReference type="ARBA" id="ARBA00023033"/>
    </source>
</evidence>
<dbReference type="GO" id="GO:0005506">
    <property type="term" value="F:iron ion binding"/>
    <property type="evidence" value="ECO:0007669"/>
    <property type="project" value="InterPro"/>
</dbReference>
<proteinExistence type="inferred from homology"/>
<evidence type="ECO:0000256" key="9">
    <source>
        <dbReference type="SAM" id="MobiDB-lite"/>
    </source>
</evidence>
<protein>
    <submittedName>
        <fullName evidence="10">Cytochrome P450</fullName>
    </submittedName>
</protein>
<organism evidence="10 11">
    <name type="scientific">Streptomyces glebosus</name>
    <dbReference type="NCBI Taxonomy" id="249580"/>
    <lineage>
        <taxon>Bacteria</taxon>
        <taxon>Bacillati</taxon>
        <taxon>Actinomycetota</taxon>
        <taxon>Actinomycetes</taxon>
        <taxon>Kitasatosporales</taxon>
        <taxon>Streptomycetaceae</taxon>
        <taxon>Streptomyces</taxon>
    </lineage>
</organism>
<dbReference type="InterPro" id="IPR036396">
    <property type="entry name" value="Cyt_P450_sf"/>
</dbReference>
<keyword evidence="5 7" id="KW-0408">Iron</keyword>
<reference evidence="10 11" key="1">
    <citation type="submission" date="2019-12" db="EMBL/GenBank/DDBJ databases">
        <title>Whole genome shotgun sequence of Streptomyces hygroscopicus subsp. glebosus NBRC 13786.</title>
        <authorList>
            <person name="Ichikawa N."/>
            <person name="Kimura A."/>
            <person name="Kitahashi Y."/>
            <person name="Komaki H."/>
            <person name="Tamura T."/>
        </authorList>
    </citation>
    <scope>NUCLEOTIDE SEQUENCE [LARGE SCALE GENOMIC DNA]</scope>
    <source>
        <strain evidence="10 11">NBRC 13786</strain>
    </source>
</reference>
<comment type="cofactor">
    <cofactor evidence="7">
        <name>heme</name>
        <dbReference type="ChEBI" id="CHEBI:30413"/>
    </cofactor>
</comment>
<dbReference type="InterPro" id="IPR050196">
    <property type="entry name" value="Cytochrome_P450_Monoox"/>
</dbReference>
<keyword evidence="3 7" id="KW-0479">Metal-binding</keyword>
<dbReference type="Gene3D" id="1.10.630.10">
    <property type="entry name" value="Cytochrome P450"/>
    <property type="match status" value="1"/>
</dbReference>
<dbReference type="GO" id="GO:0004497">
    <property type="term" value="F:monooxygenase activity"/>
    <property type="evidence" value="ECO:0007669"/>
    <property type="project" value="UniProtKB-KW"/>
</dbReference>
<dbReference type="PANTHER" id="PTHR24291:SF50">
    <property type="entry name" value="BIFUNCTIONAL ALBAFLAVENONE MONOOXYGENASE_TERPENE SYNTHASE"/>
    <property type="match status" value="1"/>
</dbReference>
<evidence type="ECO:0000256" key="7">
    <source>
        <dbReference type="PIRSR" id="PIRSR602401-1"/>
    </source>
</evidence>
<accession>A0A640SRW9</accession>
<dbReference type="InterPro" id="IPR002401">
    <property type="entry name" value="Cyt_P450_E_grp-I"/>
</dbReference>
<evidence type="ECO:0000256" key="8">
    <source>
        <dbReference type="RuleBase" id="RU000461"/>
    </source>
</evidence>
<evidence type="ECO:0000256" key="3">
    <source>
        <dbReference type="ARBA" id="ARBA00022723"/>
    </source>
</evidence>
<comment type="similarity">
    <text evidence="1 8">Belongs to the cytochrome P450 family.</text>
</comment>
<dbReference type="InterPro" id="IPR001128">
    <property type="entry name" value="Cyt_P450"/>
</dbReference>
<evidence type="ECO:0000256" key="2">
    <source>
        <dbReference type="ARBA" id="ARBA00022617"/>
    </source>
</evidence>
<evidence type="ECO:0000256" key="1">
    <source>
        <dbReference type="ARBA" id="ARBA00010617"/>
    </source>
</evidence>
<dbReference type="AlphaFoldDB" id="A0A640SRW9"/>
<dbReference type="InterPro" id="IPR017972">
    <property type="entry name" value="Cyt_P450_CS"/>
</dbReference>
<feature type="binding site" description="axial binding residue" evidence="7">
    <location>
        <position position="411"/>
    </location>
    <ligand>
        <name>heme</name>
        <dbReference type="ChEBI" id="CHEBI:30413"/>
    </ligand>
    <ligandPart>
        <name>Fe</name>
        <dbReference type="ChEBI" id="CHEBI:18248"/>
    </ligandPart>
</feature>
<sequence>MSTVSARLDSPEGKNPPQPVPRLSLRENLVGLAEMRRDQLAFLVRSVRTHGDIFHMRLGGLPTVMVNHPDYLQHVLVDNHQNYDKDNFLYRATRTVLREGLIANKGGEPWRRHRRIMQPSFSRSSVADFTTNISDLTGGLLRQWEEPAGRGAVVDVTTEVANLALRIVLRALFGVDADDRGRRFERDFLEVNAIAGDFFRFPFPPLSWYSPSRNRLRQLIREMDGFIAYLIDARLARESEKPDLFTLLLNAMDEETGTGLTHEQLANEILAMIIAGYETSSNSISWIFYQLAAYPDIQRRVHDEVDSVLDGRVPTLDDLPRLTYTRMVIDETLRLFTPAWQTMRHAVDDDVIGGYRIPRGTDVYLNLFTFHRHPDFWPDPARFDPERFTPEEIARRPRHVYQPFGSGPRHCLGKHFALTELHIITAMLAQAFHITRPEGQAPVGFAPLITLHPKGGIHLRLHRR</sequence>
<evidence type="ECO:0000256" key="5">
    <source>
        <dbReference type="ARBA" id="ARBA00023004"/>
    </source>
</evidence>
<dbReference type="EMBL" id="BLIO01000001">
    <property type="protein sequence ID" value="GFE13760.1"/>
    <property type="molecule type" value="Genomic_DNA"/>
</dbReference>
<dbReference type="CDD" id="cd20620">
    <property type="entry name" value="CYP132-like"/>
    <property type="match status" value="1"/>
</dbReference>
<keyword evidence="11" id="KW-1185">Reference proteome</keyword>
<feature type="region of interest" description="Disordered" evidence="9">
    <location>
        <begin position="1"/>
        <end position="22"/>
    </location>
</feature>
<evidence type="ECO:0000313" key="10">
    <source>
        <dbReference type="EMBL" id="GFE13760.1"/>
    </source>
</evidence>
<keyword evidence="4 8" id="KW-0560">Oxidoreductase</keyword>
<dbReference type="SUPFAM" id="SSF48264">
    <property type="entry name" value="Cytochrome P450"/>
    <property type="match status" value="1"/>
</dbReference>
<dbReference type="Proteomes" id="UP000430079">
    <property type="component" value="Unassembled WGS sequence"/>
</dbReference>
<evidence type="ECO:0000313" key="11">
    <source>
        <dbReference type="Proteomes" id="UP000430079"/>
    </source>
</evidence>
<dbReference type="PRINTS" id="PR00385">
    <property type="entry name" value="P450"/>
</dbReference>
<gene>
    <name evidence="10" type="ORF">Sgleb_18070</name>
</gene>
<keyword evidence="6 8" id="KW-0503">Monooxygenase</keyword>
<dbReference type="GO" id="GO:0016705">
    <property type="term" value="F:oxidoreductase activity, acting on paired donors, with incorporation or reduction of molecular oxygen"/>
    <property type="evidence" value="ECO:0007669"/>
    <property type="project" value="InterPro"/>
</dbReference>
<dbReference type="PRINTS" id="PR00463">
    <property type="entry name" value="EP450I"/>
</dbReference>
<name>A0A640SRW9_9ACTN</name>
<dbReference type="PROSITE" id="PS00086">
    <property type="entry name" value="CYTOCHROME_P450"/>
    <property type="match status" value="1"/>
</dbReference>